<dbReference type="GO" id="GO:0051301">
    <property type="term" value="P:cell division"/>
    <property type="evidence" value="ECO:0007669"/>
    <property type="project" value="UniProtKB-KW"/>
</dbReference>
<sequence>MARRDFFKKTQQRRYQSRSYRNPHIRETKRLNWKLLSLVSLSTLGSVSLFGFLFAHPWFRIEHVEILGTEYLDRGSFERDVRTYIQETPFFIFERSNRFLFSTEDLSAMLLTNFALASINIGLREGQLYITLEERTSNLLWRTEDKLFVVDLEGVVAREITDPEDEIFQQSNLSELPIFIDKNDTPVHVGSTVLKKEEVDQAFLFLELLQEAGISYSYIDVDRVAGKWVKLMTTDGYSILFDLTGDIQNQYENLAIILTNQVKDTSTLEYIDLRFGDKVYFK</sequence>
<evidence type="ECO:0000313" key="1">
    <source>
        <dbReference type="EMBL" id="PJE76458.1"/>
    </source>
</evidence>
<evidence type="ECO:0008006" key="3">
    <source>
        <dbReference type="Google" id="ProtNLM"/>
    </source>
</evidence>
<organism evidence="1 2">
    <name type="scientific">Candidatus Uhrbacteria bacterium CG10_big_fil_rev_8_21_14_0_10_48_16</name>
    <dbReference type="NCBI Taxonomy" id="1975038"/>
    <lineage>
        <taxon>Bacteria</taxon>
        <taxon>Candidatus Uhriibacteriota</taxon>
    </lineage>
</organism>
<gene>
    <name evidence="1" type="ORF">COV05_03765</name>
</gene>
<evidence type="ECO:0000313" key="2">
    <source>
        <dbReference type="Proteomes" id="UP000231436"/>
    </source>
</evidence>
<name>A0A2M8LG97_9BACT</name>
<accession>A0A2M8LG97</accession>
<dbReference type="EMBL" id="PFEU01000018">
    <property type="protein sequence ID" value="PJE76458.1"/>
    <property type="molecule type" value="Genomic_DNA"/>
</dbReference>
<proteinExistence type="predicted"/>
<dbReference type="AlphaFoldDB" id="A0A2M8LG97"/>
<comment type="caution">
    <text evidence="1">The sequence shown here is derived from an EMBL/GenBank/DDBJ whole genome shotgun (WGS) entry which is preliminary data.</text>
</comment>
<dbReference type="Proteomes" id="UP000231436">
    <property type="component" value="Unassembled WGS sequence"/>
</dbReference>
<protein>
    <recommendedName>
        <fullName evidence="3">POTRA domain-containing protein</fullName>
    </recommendedName>
</protein>
<reference evidence="2" key="1">
    <citation type="submission" date="2017-09" db="EMBL/GenBank/DDBJ databases">
        <title>Depth-based differentiation of microbial function through sediment-hosted aquifers and enrichment of novel symbionts in the deep terrestrial subsurface.</title>
        <authorList>
            <person name="Probst A.J."/>
            <person name="Ladd B."/>
            <person name="Jarett J.K."/>
            <person name="Geller-Mcgrath D.E."/>
            <person name="Sieber C.M.K."/>
            <person name="Emerson J.B."/>
            <person name="Anantharaman K."/>
            <person name="Thomas B.C."/>
            <person name="Malmstrom R."/>
            <person name="Stieglmeier M."/>
            <person name="Klingl A."/>
            <person name="Woyke T."/>
            <person name="Ryan C.M."/>
            <person name="Banfield J.F."/>
        </authorList>
    </citation>
    <scope>NUCLEOTIDE SEQUENCE [LARGE SCALE GENOMIC DNA]</scope>
</reference>